<evidence type="ECO:0000313" key="1">
    <source>
        <dbReference type="EMBL" id="QHM71376.1"/>
    </source>
</evidence>
<evidence type="ECO:0000313" key="2">
    <source>
        <dbReference type="Proteomes" id="UP000464053"/>
    </source>
</evidence>
<protein>
    <submittedName>
        <fullName evidence="1">Uncharacterized protein</fullName>
    </submittedName>
</protein>
<name>A0A6P1PXS0_9GAMM</name>
<gene>
    <name evidence="1" type="ORF">C7M51_01662</name>
</gene>
<dbReference type="AlphaFoldDB" id="A0A6P1PXS0"/>
<dbReference type="Proteomes" id="UP000464053">
    <property type="component" value="Chromosome"/>
</dbReference>
<dbReference type="RefSeq" id="WP_280115545.1">
    <property type="nucleotide sequence ID" value="NZ_CP028271.1"/>
</dbReference>
<dbReference type="KEGG" id="mint:C7M51_01662"/>
<sequence length="40" mass="4870">MFKLIIIAVLIALMGFAISRHWKVRNEKTVSNPYRHFRRR</sequence>
<keyword evidence="2" id="KW-1185">Reference proteome</keyword>
<dbReference type="EMBL" id="CP028271">
    <property type="protein sequence ID" value="QHM71376.1"/>
    <property type="molecule type" value="Genomic_DNA"/>
</dbReference>
<proteinExistence type="predicted"/>
<accession>A0A6P1PXS0</accession>
<organism evidence="1 2">
    <name type="scientific">Mixta intestinalis</name>
    <dbReference type="NCBI Taxonomy" id="1615494"/>
    <lineage>
        <taxon>Bacteria</taxon>
        <taxon>Pseudomonadati</taxon>
        <taxon>Pseudomonadota</taxon>
        <taxon>Gammaproteobacteria</taxon>
        <taxon>Enterobacterales</taxon>
        <taxon>Erwiniaceae</taxon>
        <taxon>Mixta</taxon>
    </lineage>
</organism>
<reference evidence="1 2" key="1">
    <citation type="submission" date="2018-03" db="EMBL/GenBank/DDBJ databases">
        <title>Pantoea intestinalis SRCM103226 isolated form the mealworm.</title>
        <authorList>
            <person name="Jeong D.-Y."/>
            <person name="Kim J.W."/>
        </authorList>
    </citation>
    <scope>NUCLEOTIDE SEQUENCE [LARGE SCALE GENOMIC DNA]</scope>
    <source>
        <strain evidence="1 2">SRCM103226</strain>
    </source>
</reference>